<evidence type="ECO:0000256" key="1">
    <source>
        <dbReference type="ARBA" id="ARBA00022679"/>
    </source>
</evidence>
<dbReference type="EMBL" id="JBBPBK010000014">
    <property type="protein sequence ID" value="KAK9271269.1"/>
    <property type="molecule type" value="Genomic_DNA"/>
</dbReference>
<dbReference type="InterPro" id="IPR051283">
    <property type="entry name" value="Sec_Metabolite_Acyltrans"/>
</dbReference>
<proteinExistence type="predicted"/>
<sequence length="257" mass="29100">MCVHGRMRNCFNRDWIIYMFPLPASPRSKLKQKRNTRFPRARRQSVKIFLMADPPSVQYISECFGKPQQALPESNQPCYLTPWDLVMLSVHYIQKGLLFIKPPSVDDQEDPIKALLNKLKGSLSLTLTHFYPLAGRFATLKEENPPSYSVYIDCNNSPGAKFIHAAVDMTVSEILSPIDVPSVVESFFDHDRAVNHDGHTMPLLSIQVTQLVDGIFIGCSMNHAVADGNSFWNFFNTWSEIFKAQGKKISISLHANP</sequence>
<evidence type="ECO:0000313" key="3">
    <source>
        <dbReference type="Proteomes" id="UP001415857"/>
    </source>
</evidence>
<keyword evidence="1" id="KW-0808">Transferase</keyword>
<keyword evidence="3" id="KW-1185">Reference proteome</keyword>
<protein>
    <submittedName>
        <fullName evidence="2">Uncharacterized protein</fullName>
    </submittedName>
</protein>
<name>A0AAP0NH59_LIQFO</name>
<comment type="caution">
    <text evidence="2">The sequence shown here is derived from an EMBL/GenBank/DDBJ whole genome shotgun (WGS) entry which is preliminary data.</text>
</comment>
<dbReference type="PANTHER" id="PTHR31896:SF12">
    <property type="entry name" value="HXXXD-TYPE ACYL-TRANSFERASE FAMILY PROTEIN"/>
    <property type="match status" value="1"/>
</dbReference>
<dbReference type="GO" id="GO:0016740">
    <property type="term" value="F:transferase activity"/>
    <property type="evidence" value="ECO:0007669"/>
    <property type="project" value="UniProtKB-KW"/>
</dbReference>
<evidence type="ECO:0000313" key="2">
    <source>
        <dbReference type="EMBL" id="KAK9271269.1"/>
    </source>
</evidence>
<reference evidence="2 3" key="1">
    <citation type="journal article" date="2024" name="Plant J.">
        <title>Genome sequences and population genomics reveal climatic adaptation and genomic divergence between two closely related sweetgum species.</title>
        <authorList>
            <person name="Xu W.Q."/>
            <person name="Ren C.Q."/>
            <person name="Zhang X.Y."/>
            <person name="Comes H.P."/>
            <person name="Liu X.H."/>
            <person name="Li Y.G."/>
            <person name="Kettle C.J."/>
            <person name="Jalonen R."/>
            <person name="Gaisberger H."/>
            <person name="Ma Y.Z."/>
            <person name="Qiu Y.X."/>
        </authorList>
    </citation>
    <scope>NUCLEOTIDE SEQUENCE [LARGE SCALE GENOMIC DNA]</scope>
    <source>
        <strain evidence="2">Hangzhou</strain>
    </source>
</reference>
<accession>A0AAP0NH59</accession>
<gene>
    <name evidence="2" type="ORF">L1049_026859</name>
</gene>
<dbReference type="Proteomes" id="UP001415857">
    <property type="component" value="Unassembled WGS sequence"/>
</dbReference>
<dbReference type="Gene3D" id="3.30.559.10">
    <property type="entry name" value="Chloramphenicol acetyltransferase-like domain"/>
    <property type="match status" value="1"/>
</dbReference>
<dbReference type="Pfam" id="PF02458">
    <property type="entry name" value="Transferase"/>
    <property type="match status" value="1"/>
</dbReference>
<dbReference type="InterPro" id="IPR023213">
    <property type="entry name" value="CAT-like_dom_sf"/>
</dbReference>
<dbReference type="AlphaFoldDB" id="A0AAP0NH59"/>
<dbReference type="PANTHER" id="PTHR31896">
    <property type="entry name" value="FAMILY REGULATORY PROTEIN, PUTATIVE (AFU_ORTHOLOGUE AFUA_3G14730)-RELATED"/>
    <property type="match status" value="1"/>
</dbReference>
<organism evidence="2 3">
    <name type="scientific">Liquidambar formosana</name>
    <name type="common">Formosan gum</name>
    <dbReference type="NCBI Taxonomy" id="63359"/>
    <lineage>
        <taxon>Eukaryota</taxon>
        <taxon>Viridiplantae</taxon>
        <taxon>Streptophyta</taxon>
        <taxon>Embryophyta</taxon>
        <taxon>Tracheophyta</taxon>
        <taxon>Spermatophyta</taxon>
        <taxon>Magnoliopsida</taxon>
        <taxon>eudicotyledons</taxon>
        <taxon>Gunneridae</taxon>
        <taxon>Pentapetalae</taxon>
        <taxon>Saxifragales</taxon>
        <taxon>Altingiaceae</taxon>
        <taxon>Liquidambar</taxon>
    </lineage>
</organism>